<organism evidence="2 3">
    <name type="scientific">Sulfuriferula multivorans</name>
    <dbReference type="NCBI Taxonomy" id="1559896"/>
    <lineage>
        <taxon>Bacteria</taxon>
        <taxon>Pseudomonadati</taxon>
        <taxon>Pseudomonadota</taxon>
        <taxon>Betaproteobacteria</taxon>
        <taxon>Nitrosomonadales</taxon>
        <taxon>Sulfuricellaceae</taxon>
        <taxon>Sulfuriferula</taxon>
    </lineage>
</organism>
<gene>
    <name evidence="2" type="ORF">GZ085_05990</name>
</gene>
<proteinExistence type="predicted"/>
<dbReference type="PANTHER" id="PTHR37691:SF1">
    <property type="entry name" value="BLR3518 PROTEIN"/>
    <property type="match status" value="1"/>
</dbReference>
<dbReference type="SUPFAM" id="SSF75169">
    <property type="entry name" value="DsrEFH-like"/>
    <property type="match status" value="1"/>
</dbReference>
<dbReference type="PANTHER" id="PTHR37691">
    <property type="entry name" value="BLR3518 PROTEIN"/>
    <property type="match status" value="1"/>
</dbReference>
<dbReference type="Gene3D" id="3.40.1260.10">
    <property type="entry name" value="DsrEFH-like"/>
    <property type="match status" value="1"/>
</dbReference>
<protein>
    <submittedName>
        <fullName evidence="2">Uncharacterized protein</fullName>
    </submittedName>
</protein>
<name>A0A7C9K944_9PROT</name>
<dbReference type="AlphaFoldDB" id="A0A7C9K944"/>
<accession>A0A7C9K944</accession>
<feature type="signal peptide" evidence="1">
    <location>
        <begin position="1"/>
        <end position="26"/>
    </location>
</feature>
<dbReference type="InterPro" id="IPR027396">
    <property type="entry name" value="DsrEFH-like"/>
</dbReference>
<dbReference type="InterPro" id="IPR003787">
    <property type="entry name" value="Sulphur_relay_DsrE/F-like"/>
</dbReference>
<dbReference type="EMBL" id="JAAFGW010000067">
    <property type="protein sequence ID" value="NDP47935.1"/>
    <property type="molecule type" value="Genomic_DNA"/>
</dbReference>
<dbReference type="Proteomes" id="UP000483432">
    <property type="component" value="Unassembled WGS sequence"/>
</dbReference>
<feature type="chain" id="PRO_5028833984" evidence="1">
    <location>
        <begin position="27"/>
        <end position="148"/>
    </location>
</feature>
<comment type="caution">
    <text evidence="2">The sequence shown here is derived from an EMBL/GenBank/DDBJ whole genome shotgun (WGS) entry which is preliminary data.</text>
</comment>
<dbReference type="Pfam" id="PF02635">
    <property type="entry name" value="DsrE"/>
    <property type="match status" value="1"/>
</dbReference>
<keyword evidence="1" id="KW-0732">Signal</keyword>
<evidence type="ECO:0000313" key="2">
    <source>
        <dbReference type="EMBL" id="NDP47935.1"/>
    </source>
</evidence>
<evidence type="ECO:0000313" key="3">
    <source>
        <dbReference type="Proteomes" id="UP000483432"/>
    </source>
</evidence>
<sequence>MLTYLRSFFLTIFSLLIVSVATPALSAESTFAENKYVLQLSDMDPSKQELILNNASNLLSAYPPGQVEVEIVAYGPGLRLLFADNVHNKRIDSLSQSGVKFSACGNTLKGMTKMLGEEPKINPVAKMVPAGIVRIGELSKQGYVYIKP</sequence>
<evidence type="ECO:0000256" key="1">
    <source>
        <dbReference type="SAM" id="SignalP"/>
    </source>
</evidence>
<reference evidence="2 3" key="1">
    <citation type="submission" date="2019-09" db="EMBL/GenBank/DDBJ databases">
        <title>H2 Metabolism Revealed by Metagenomic Analysis in Subglacial Sediment of East Antarctica.</title>
        <authorList>
            <person name="Yang Z."/>
            <person name="Zhang Y."/>
            <person name="Lv Y."/>
            <person name="Yan W."/>
            <person name="Xiao X."/>
            <person name="Sun B."/>
            <person name="Ma H."/>
        </authorList>
    </citation>
    <scope>NUCLEOTIDE SEQUENCE [LARGE SCALE GENOMIC DNA]</scope>
    <source>
        <strain evidence="2">Bin2_2</strain>
    </source>
</reference>